<sequence length="202" mass="21664">MASTRIRRTPEESRRAILQAAEELLVEGGLDAVTVRAVAKRIGITDAGVAHHFGSRQDLLVALLRHGGRRMRAAIEQAVAEWADSQADVNGLIRTIARVYDQGYAELAVALHAAGWEDPGVGFLEPVVQILHATRTRAGRPGPLADTRLAVAALHQALALDATYGAAFRRSAGISESAANRPGPQRTWWANTLRTALGLPDD</sequence>
<reference evidence="4 5" key="1">
    <citation type="journal article" date="2019" name="Int. J. Syst. Evol. Microbiol.">
        <title>The Global Catalogue of Microorganisms (GCM) 10K type strain sequencing project: providing services to taxonomists for standard genome sequencing and annotation.</title>
        <authorList>
            <consortium name="The Broad Institute Genomics Platform"/>
            <consortium name="The Broad Institute Genome Sequencing Center for Infectious Disease"/>
            <person name="Wu L."/>
            <person name="Ma J."/>
        </authorList>
    </citation>
    <scope>NUCLEOTIDE SEQUENCE [LARGE SCALE GENOMIC DNA]</scope>
    <source>
        <strain evidence="4 5">JCM 10977</strain>
    </source>
</reference>
<dbReference type="Pfam" id="PF00440">
    <property type="entry name" value="TetR_N"/>
    <property type="match status" value="1"/>
</dbReference>
<dbReference type="InterPro" id="IPR050109">
    <property type="entry name" value="HTH-type_TetR-like_transc_reg"/>
</dbReference>
<evidence type="ECO:0000313" key="4">
    <source>
        <dbReference type="EMBL" id="GAA0962384.1"/>
    </source>
</evidence>
<evidence type="ECO:0000259" key="3">
    <source>
        <dbReference type="PROSITE" id="PS50977"/>
    </source>
</evidence>
<dbReference type="PANTHER" id="PTHR30055">
    <property type="entry name" value="HTH-TYPE TRANSCRIPTIONAL REGULATOR RUTR"/>
    <property type="match status" value="1"/>
</dbReference>
<evidence type="ECO:0000256" key="1">
    <source>
        <dbReference type="ARBA" id="ARBA00023125"/>
    </source>
</evidence>
<gene>
    <name evidence="4" type="ORF">GCM10009554_80110</name>
</gene>
<feature type="domain" description="HTH tetR-type" evidence="3">
    <location>
        <begin position="11"/>
        <end position="71"/>
    </location>
</feature>
<dbReference type="EMBL" id="BAAAHK010000024">
    <property type="protein sequence ID" value="GAA0962384.1"/>
    <property type="molecule type" value="Genomic_DNA"/>
</dbReference>
<dbReference type="Gene3D" id="1.10.10.60">
    <property type="entry name" value="Homeodomain-like"/>
    <property type="match status" value="1"/>
</dbReference>
<dbReference type="InterPro" id="IPR009057">
    <property type="entry name" value="Homeodomain-like_sf"/>
</dbReference>
<dbReference type="InterPro" id="IPR001647">
    <property type="entry name" value="HTH_TetR"/>
</dbReference>
<keyword evidence="5" id="KW-1185">Reference proteome</keyword>
<keyword evidence="1 2" id="KW-0238">DNA-binding</keyword>
<dbReference type="Gene3D" id="1.10.357.10">
    <property type="entry name" value="Tetracycline Repressor, domain 2"/>
    <property type="match status" value="1"/>
</dbReference>
<organism evidence="4 5">
    <name type="scientific">Kribbella koreensis</name>
    <dbReference type="NCBI Taxonomy" id="57909"/>
    <lineage>
        <taxon>Bacteria</taxon>
        <taxon>Bacillati</taxon>
        <taxon>Actinomycetota</taxon>
        <taxon>Actinomycetes</taxon>
        <taxon>Propionibacteriales</taxon>
        <taxon>Kribbellaceae</taxon>
        <taxon>Kribbella</taxon>
    </lineage>
</organism>
<protein>
    <submittedName>
        <fullName evidence="4">TetR family transcriptional regulator</fullName>
    </submittedName>
</protein>
<evidence type="ECO:0000313" key="5">
    <source>
        <dbReference type="Proteomes" id="UP001500542"/>
    </source>
</evidence>
<dbReference type="PROSITE" id="PS50977">
    <property type="entry name" value="HTH_TETR_2"/>
    <property type="match status" value="1"/>
</dbReference>
<dbReference type="RefSeq" id="WP_343983378.1">
    <property type="nucleotide sequence ID" value="NZ_BAAAHK010000024.1"/>
</dbReference>
<proteinExistence type="predicted"/>
<evidence type="ECO:0000256" key="2">
    <source>
        <dbReference type="PROSITE-ProRule" id="PRU00335"/>
    </source>
</evidence>
<name>A0ABN1RRR6_9ACTN</name>
<feature type="DNA-binding region" description="H-T-H motif" evidence="2">
    <location>
        <begin position="34"/>
        <end position="53"/>
    </location>
</feature>
<accession>A0ABN1RRR6</accession>
<dbReference type="Proteomes" id="UP001500542">
    <property type="component" value="Unassembled WGS sequence"/>
</dbReference>
<dbReference type="PRINTS" id="PR00455">
    <property type="entry name" value="HTHTETR"/>
</dbReference>
<comment type="caution">
    <text evidence="4">The sequence shown here is derived from an EMBL/GenBank/DDBJ whole genome shotgun (WGS) entry which is preliminary data.</text>
</comment>
<dbReference type="SUPFAM" id="SSF46689">
    <property type="entry name" value="Homeodomain-like"/>
    <property type="match status" value="1"/>
</dbReference>
<dbReference type="PANTHER" id="PTHR30055:SF148">
    <property type="entry name" value="TETR-FAMILY TRANSCRIPTIONAL REGULATOR"/>
    <property type="match status" value="1"/>
</dbReference>